<sequence>MLVTKQCRFDQHTEMRGENPTYPTDNSPQTESPLTHLHPYRASGGGEGYYPPNNSDGGGEMMDHFGGRYSHCGSNIPLHNHSIKNGGGGGVRGGSNRYGEVTNNNNNISGKGYVSRGGISQYGSCPHSEDSRFYLENGDDLDSQSLFKSEDDEEDESLSGGSSIAGDDHVPHVLAPSGSGGHAPRKCLLWACKACKKKTVTIDRRKQATLRERRRLRKVNEAFEKLKRRTCSNPEQRLPKVEILRGAIEYIETLEDLLHGSNGSEGGNCDSVGSNHRDFLRDPGNAILHSNAANSILMTASPSSYFQDRLGHLGSQSPFTPIHDAEESTMGKTSSLDCLSLIVDRISKIKRGDGVNIAEFCTTPTKLDSPHPAAPEEKD</sequence>
<feature type="region of interest" description="Disordered" evidence="4">
    <location>
        <begin position="1"/>
        <end position="62"/>
    </location>
</feature>
<dbReference type="EMBL" id="LNIX01000006">
    <property type="protein sequence ID" value="OXA52652.1"/>
    <property type="molecule type" value="Genomic_DNA"/>
</dbReference>
<feature type="compositionally biased region" description="Polar residues" evidence="4">
    <location>
        <begin position="21"/>
        <end position="33"/>
    </location>
</feature>
<dbReference type="SMART" id="SM00520">
    <property type="entry name" value="BASIC"/>
    <property type="match status" value="1"/>
</dbReference>
<dbReference type="GO" id="GO:0000981">
    <property type="term" value="F:DNA-binding transcription factor activity, RNA polymerase II-specific"/>
    <property type="evidence" value="ECO:0007669"/>
    <property type="project" value="TreeGrafter"/>
</dbReference>
<dbReference type="CDD" id="cd19699">
    <property type="entry name" value="bHLH_TS_dMYOD_like"/>
    <property type="match status" value="1"/>
</dbReference>
<feature type="region of interest" description="Disordered" evidence="4">
    <location>
        <begin position="144"/>
        <end position="182"/>
    </location>
</feature>
<dbReference type="InterPro" id="IPR039704">
    <property type="entry name" value="Myogenic_factor"/>
</dbReference>
<dbReference type="PROSITE" id="PS50888">
    <property type="entry name" value="BHLH"/>
    <property type="match status" value="1"/>
</dbReference>
<comment type="caution">
    <text evidence="6">The sequence shown here is derived from an EMBL/GenBank/DDBJ whole genome shotgun (WGS) entry which is preliminary data.</text>
</comment>
<dbReference type="Gene3D" id="4.10.280.10">
    <property type="entry name" value="Helix-loop-helix DNA-binding domain"/>
    <property type="match status" value="1"/>
</dbReference>
<dbReference type="SUPFAM" id="SSF47459">
    <property type="entry name" value="HLH, helix-loop-helix DNA-binding domain"/>
    <property type="match status" value="1"/>
</dbReference>
<dbReference type="AlphaFoldDB" id="A0A226E4I7"/>
<evidence type="ECO:0000256" key="4">
    <source>
        <dbReference type="SAM" id="MobiDB-lite"/>
    </source>
</evidence>
<keyword evidence="7" id="KW-1185">Reference proteome</keyword>
<evidence type="ECO:0000256" key="2">
    <source>
        <dbReference type="ARBA" id="ARBA00023125"/>
    </source>
</evidence>
<evidence type="ECO:0000313" key="6">
    <source>
        <dbReference type="EMBL" id="OXA52652.1"/>
    </source>
</evidence>
<evidence type="ECO:0000256" key="3">
    <source>
        <dbReference type="ARBA" id="ARBA00023242"/>
    </source>
</evidence>
<dbReference type="Pfam" id="PF00010">
    <property type="entry name" value="HLH"/>
    <property type="match status" value="1"/>
</dbReference>
<organism evidence="6 7">
    <name type="scientific">Folsomia candida</name>
    <name type="common">Springtail</name>
    <dbReference type="NCBI Taxonomy" id="158441"/>
    <lineage>
        <taxon>Eukaryota</taxon>
        <taxon>Metazoa</taxon>
        <taxon>Ecdysozoa</taxon>
        <taxon>Arthropoda</taxon>
        <taxon>Hexapoda</taxon>
        <taxon>Collembola</taxon>
        <taxon>Entomobryomorpha</taxon>
        <taxon>Isotomoidea</taxon>
        <taxon>Isotomidae</taxon>
        <taxon>Proisotominae</taxon>
        <taxon>Folsomia</taxon>
    </lineage>
</organism>
<dbReference type="SMART" id="SM00353">
    <property type="entry name" value="HLH"/>
    <property type="match status" value="1"/>
</dbReference>
<keyword evidence="2" id="KW-0238">DNA-binding</keyword>
<reference evidence="6 7" key="1">
    <citation type="submission" date="2015-12" db="EMBL/GenBank/DDBJ databases">
        <title>The genome of Folsomia candida.</title>
        <authorList>
            <person name="Faddeeva A."/>
            <person name="Derks M.F."/>
            <person name="Anvar Y."/>
            <person name="Smit S."/>
            <person name="Van Straalen N."/>
            <person name="Roelofs D."/>
        </authorList>
    </citation>
    <scope>NUCLEOTIDE SEQUENCE [LARGE SCALE GENOMIC DNA]</scope>
    <source>
        <strain evidence="6 7">VU population</strain>
        <tissue evidence="6">Whole body</tissue>
    </source>
</reference>
<evidence type="ECO:0000259" key="5">
    <source>
        <dbReference type="PROSITE" id="PS50888"/>
    </source>
</evidence>
<feature type="compositionally biased region" description="Basic and acidic residues" evidence="4">
    <location>
        <begin position="7"/>
        <end position="17"/>
    </location>
</feature>
<comment type="subcellular location">
    <subcellularLocation>
        <location evidence="1">Nucleus</location>
    </subcellularLocation>
</comment>
<dbReference type="GO" id="GO:0005634">
    <property type="term" value="C:nucleus"/>
    <property type="evidence" value="ECO:0007669"/>
    <property type="project" value="UniProtKB-SubCell"/>
</dbReference>
<dbReference type="GO" id="GO:0007517">
    <property type="term" value="P:muscle organ development"/>
    <property type="evidence" value="ECO:0007669"/>
    <property type="project" value="InterPro"/>
</dbReference>
<dbReference type="Pfam" id="PF01586">
    <property type="entry name" value="Basic"/>
    <property type="match status" value="1"/>
</dbReference>
<name>A0A226E4I7_FOLCA</name>
<dbReference type="OrthoDB" id="10049614at2759"/>
<keyword evidence="3" id="KW-0539">Nucleus</keyword>
<evidence type="ECO:0000256" key="1">
    <source>
        <dbReference type="ARBA" id="ARBA00004123"/>
    </source>
</evidence>
<dbReference type="GO" id="GO:0000978">
    <property type="term" value="F:RNA polymerase II cis-regulatory region sequence-specific DNA binding"/>
    <property type="evidence" value="ECO:0007669"/>
    <property type="project" value="TreeGrafter"/>
</dbReference>
<dbReference type="PANTHER" id="PTHR11534:SF9">
    <property type="entry name" value="MYOGENIC-DETERMINATION PROTEIN"/>
    <property type="match status" value="1"/>
</dbReference>
<protein>
    <submittedName>
        <fullName evidence="6">Transcription factor SUM-1</fullName>
    </submittedName>
</protein>
<dbReference type="InterPro" id="IPR036638">
    <property type="entry name" value="HLH_DNA-bd_sf"/>
</dbReference>
<accession>A0A226E4I7</accession>
<dbReference type="GO" id="GO:0045663">
    <property type="term" value="P:positive regulation of myoblast differentiation"/>
    <property type="evidence" value="ECO:0007669"/>
    <property type="project" value="TreeGrafter"/>
</dbReference>
<dbReference type="InterPro" id="IPR011598">
    <property type="entry name" value="bHLH_dom"/>
</dbReference>
<evidence type="ECO:0000313" key="7">
    <source>
        <dbReference type="Proteomes" id="UP000198287"/>
    </source>
</evidence>
<gene>
    <name evidence="6" type="ORF">Fcan01_12507</name>
</gene>
<dbReference type="STRING" id="158441.A0A226E4I7"/>
<dbReference type="Proteomes" id="UP000198287">
    <property type="component" value="Unassembled WGS sequence"/>
</dbReference>
<dbReference type="PANTHER" id="PTHR11534">
    <property type="entry name" value="MYOGENIC FACTOR"/>
    <property type="match status" value="1"/>
</dbReference>
<dbReference type="InterPro" id="IPR002546">
    <property type="entry name" value="MyoD_N"/>
</dbReference>
<dbReference type="GO" id="GO:0046983">
    <property type="term" value="F:protein dimerization activity"/>
    <property type="evidence" value="ECO:0007669"/>
    <property type="project" value="InterPro"/>
</dbReference>
<proteinExistence type="predicted"/>
<feature type="domain" description="BHLH" evidence="5">
    <location>
        <begin position="203"/>
        <end position="254"/>
    </location>
</feature>
<dbReference type="FunFam" id="4.10.280.10:FF:000005">
    <property type="entry name" value="Myogenic factor"/>
    <property type="match status" value="1"/>
</dbReference>